<feature type="domain" description="DUF4124" evidence="6">
    <location>
        <begin position="12"/>
        <end position="61"/>
    </location>
</feature>
<proteinExistence type="predicted"/>
<gene>
    <name evidence="7" type="ORF">AUC60_22425</name>
</gene>
<feature type="chain" id="PRO_5012802353" evidence="4">
    <location>
        <begin position="23"/>
        <end position="164"/>
    </location>
</feature>
<feature type="region of interest" description="Disordered" evidence="3">
    <location>
        <begin position="46"/>
        <end position="78"/>
    </location>
</feature>
<evidence type="ECO:0000259" key="5">
    <source>
        <dbReference type="Pfam" id="PF04355"/>
    </source>
</evidence>
<dbReference type="InterPro" id="IPR007450">
    <property type="entry name" value="BamE_dom"/>
</dbReference>
<reference evidence="7 8" key="1">
    <citation type="journal article" date="2017" name="Syst. Appl. Microbiol.">
        <title>Pseudomonas caspiana sp. nov., a citrus pathogen in the Pseudomonas syringae phylogenetic group.</title>
        <authorList>
            <person name="Busquets A."/>
            <person name="Gomila M."/>
            <person name="Beiki F."/>
            <person name="Mulet M."/>
            <person name="Rahimian H."/>
            <person name="Garcia-Valdes E."/>
            <person name="Lalucat J."/>
        </authorList>
    </citation>
    <scope>NUCLEOTIDE SEQUENCE [LARGE SCALE GENOMIC DNA]</scope>
    <source>
        <strain evidence="7 8">FBF102</strain>
    </source>
</reference>
<dbReference type="Pfam" id="PF04355">
    <property type="entry name" value="BamE"/>
    <property type="match status" value="1"/>
</dbReference>
<keyword evidence="2" id="KW-0472">Membrane</keyword>
<protein>
    <submittedName>
        <fullName evidence="7">Cell envelope protein SmpA</fullName>
    </submittedName>
</protein>
<evidence type="ECO:0000256" key="4">
    <source>
        <dbReference type="SAM" id="SignalP"/>
    </source>
</evidence>
<dbReference type="InterPro" id="IPR037873">
    <property type="entry name" value="BamE-like"/>
</dbReference>
<dbReference type="InterPro" id="IPR025392">
    <property type="entry name" value="DUF4124"/>
</dbReference>
<evidence type="ECO:0000256" key="2">
    <source>
        <dbReference type="ARBA" id="ARBA00023136"/>
    </source>
</evidence>
<evidence type="ECO:0000313" key="7">
    <source>
        <dbReference type="EMBL" id="OUM71620.1"/>
    </source>
</evidence>
<evidence type="ECO:0000256" key="3">
    <source>
        <dbReference type="SAM" id="MobiDB-lite"/>
    </source>
</evidence>
<organism evidence="7 8">
    <name type="scientific">Pseudomonas caspiana</name>
    <dbReference type="NCBI Taxonomy" id="1451454"/>
    <lineage>
        <taxon>Bacteria</taxon>
        <taxon>Pseudomonadati</taxon>
        <taxon>Pseudomonadota</taxon>
        <taxon>Gammaproteobacteria</taxon>
        <taxon>Pseudomonadales</taxon>
        <taxon>Pseudomonadaceae</taxon>
        <taxon>Pseudomonas</taxon>
    </lineage>
</organism>
<keyword evidence="7" id="KW-0261">Viral envelope protein</keyword>
<name>A0A1Y3NVI0_9PSED</name>
<evidence type="ECO:0000259" key="6">
    <source>
        <dbReference type="Pfam" id="PF13511"/>
    </source>
</evidence>
<dbReference type="RefSeq" id="WP_405622959.1">
    <property type="nucleotide sequence ID" value="NZ_JBJGBV010000002.1"/>
</dbReference>
<evidence type="ECO:0000256" key="1">
    <source>
        <dbReference type="ARBA" id="ARBA00022729"/>
    </source>
</evidence>
<keyword evidence="8" id="KW-1185">Reference proteome</keyword>
<feature type="domain" description="Outer membrane protein assembly factor BamE" evidence="5">
    <location>
        <begin position="111"/>
        <end position="162"/>
    </location>
</feature>
<feature type="signal peptide" evidence="4">
    <location>
        <begin position="1"/>
        <end position="22"/>
    </location>
</feature>
<comment type="caution">
    <text evidence="7">The sequence shown here is derived from an EMBL/GenBank/DDBJ whole genome shotgun (WGS) entry which is preliminary data.</text>
</comment>
<dbReference type="Pfam" id="PF13511">
    <property type="entry name" value="DUF4124"/>
    <property type="match status" value="1"/>
</dbReference>
<dbReference type="Proteomes" id="UP000195440">
    <property type="component" value="Unassembled WGS sequence"/>
</dbReference>
<dbReference type="GO" id="GO:0019867">
    <property type="term" value="C:outer membrane"/>
    <property type="evidence" value="ECO:0007669"/>
    <property type="project" value="InterPro"/>
</dbReference>
<dbReference type="AlphaFoldDB" id="A0A1Y3NVI0"/>
<dbReference type="EMBL" id="LOHF01000025">
    <property type="protein sequence ID" value="OUM71620.1"/>
    <property type="molecule type" value="Genomic_DNA"/>
</dbReference>
<keyword evidence="7" id="KW-0946">Virion</keyword>
<accession>A0A1Y3NVI0</accession>
<sequence length="164" mass="17969">MRHKPACLLGFALLCSSTLLQATSVLRCEDATGNITFTTLGCPSGQDMRRQEAYNAPPGSSTPLLPGAEQADRSARKPVPPKELVIVGQRDDGCGNRLSAEQRRRAIINQQTPPGMTRKDVENLLGSPDKVVSRNGETRYVYNEKKGRSSQVTFDEHDCVKGKR</sequence>
<keyword evidence="1 4" id="KW-0732">Signal</keyword>
<dbReference type="Gene3D" id="3.30.1450.10">
    <property type="match status" value="1"/>
</dbReference>
<evidence type="ECO:0000313" key="8">
    <source>
        <dbReference type="Proteomes" id="UP000195440"/>
    </source>
</evidence>